<proteinExistence type="predicted"/>
<evidence type="ECO:0008006" key="6">
    <source>
        <dbReference type="Google" id="ProtNLM"/>
    </source>
</evidence>
<keyword evidence="4" id="KW-1185">Reference proteome</keyword>
<reference evidence="3" key="2">
    <citation type="submission" date="2022-12" db="EMBL/GenBank/DDBJ databases">
        <authorList>
            <person name="Webb A."/>
        </authorList>
    </citation>
    <scope>NUCLEOTIDE SEQUENCE</scope>
    <source>
        <strain evidence="3">Pf2</strain>
    </source>
</reference>
<dbReference type="Proteomes" id="UP001159659">
    <property type="component" value="Unassembled WGS sequence"/>
</dbReference>
<dbReference type="EMBL" id="CAKLBC010001200">
    <property type="protein sequence ID" value="CAH0489966.1"/>
    <property type="molecule type" value="Genomic_DNA"/>
</dbReference>
<comment type="caution">
    <text evidence="3">The sequence shown here is derived from an EMBL/GenBank/DDBJ whole genome shotgun (WGS) entry which is preliminary data.</text>
</comment>
<feature type="chain" id="PRO_5043437974" description="RxLR effector protein" evidence="1">
    <location>
        <begin position="21"/>
        <end position="184"/>
    </location>
</feature>
<protein>
    <recommendedName>
        <fullName evidence="6">RxLR effector protein</fullName>
    </recommendedName>
</protein>
<evidence type="ECO:0000313" key="4">
    <source>
        <dbReference type="Proteomes" id="UP001157938"/>
    </source>
</evidence>
<accession>A0AAV0TM96</accession>
<name>A0AAV0TM96_9STRA</name>
<gene>
    <name evidence="2" type="ORF">PFR001_LOCUS5337</name>
    <name evidence="3" type="ORF">PFR002_LOCUS4849</name>
</gene>
<reference evidence="2 4" key="1">
    <citation type="submission" date="2021-11" db="EMBL/GenBank/DDBJ databases">
        <authorList>
            <person name="Islam A."/>
            <person name="Islam S."/>
            <person name="Flora M.S."/>
            <person name="Rahman M."/>
            <person name="Ziaur R.M."/>
            <person name="Epstein J.H."/>
            <person name="Hassan M."/>
            <person name="Klassen M."/>
            <person name="Woodard K."/>
            <person name="Webb A."/>
            <person name="Webby R.J."/>
            <person name="El Zowalaty M.E."/>
        </authorList>
    </citation>
    <scope>NUCLEOTIDE SEQUENCE [LARGE SCALE GENOMIC DNA]</scope>
    <source>
        <strain evidence="2">Pf1</strain>
    </source>
</reference>
<dbReference type="AlphaFoldDB" id="A0AAV0TM96"/>
<evidence type="ECO:0000313" key="5">
    <source>
        <dbReference type="Proteomes" id="UP001159659"/>
    </source>
</evidence>
<feature type="signal peptide" evidence="1">
    <location>
        <begin position="1"/>
        <end position="20"/>
    </location>
</feature>
<dbReference type="EMBL" id="CANTFK010000726">
    <property type="protein sequence ID" value="CAI5724245.1"/>
    <property type="molecule type" value="Genomic_DNA"/>
</dbReference>
<sequence length="184" mass="20908">MRLYCTVLLVAAVAIVNTNALVDDDGEERAPKLLNFFKGSSSTTFDDTHKSILDHLSKHESLSSLLQNHESLQELKRLTNTYNAKAEDSKTMYFFIRSHFKDENLINDIIQMGQDGAMARDYLTGEWLRATNPPPLSEIKKLSKTWGAKYEDEINEELASIVTSNMDYYKKGPKIKILQDALES</sequence>
<dbReference type="Proteomes" id="UP001157938">
    <property type="component" value="Unassembled WGS sequence"/>
</dbReference>
<evidence type="ECO:0000313" key="2">
    <source>
        <dbReference type="EMBL" id="CAH0489966.1"/>
    </source>
</evidence>
<keyword evidence="1" id="KW-0732">Signal</keyword>
<evidence type="ECO:0000313" key="3">
    <source>
        <dbReference type="EMBL" id="CAI5724245.1"/>
    </source>
</evidence>
<evidence type="ECO:0000256" key="1">
    <source>
        <dbReference type="SAM" id="SignalP"/>
    </source>
</evidence>
<organism evidence="3 5">
    <name type="scientific">Peronospora farinosa</name>
    <dbReference type="NCBI Taxonomy" id="134698"/>
    <lineage>
        <taxon>Eukaryota</taxon>
        <taxon>Sar</taxon>
        <taxon>Stramenopiles</taxon>
        <taxon>Oomycota</taxon>
        <taxon>Peronosporomycetes</taxon>
        <taxon>Peronosporales</taxon>
        <taxon>Peronosporaceae</taxon>
        <taxon>Peronospora</taxon>
    </lineage>
</organism>